<keyword evidence="4" id="KW-0670">Pyruvate</keyword>
<evidence type="ECO:0000256" key="1">
    <source>
        <dbReference type="ARBA" id="ARBA00022793"/>
    </source>
</evidence>
<dbReference type="InterPro" id="IPR029061">
    <property type="entry name" value="THDP-binding"/>
</dbReference>
<dbReference type="Pfam" id="PF02776">
    <property type="entry name" value="TPP_enzyme_N"/>
    <property type="match status" value="1"/>
</dbReference>
<dbReference type="GO" id="GO:0016831">
    <property type="term" value="F:carboxy-lyase activity"/>
    <property type="evidence" value="ECO:0007669"/>
    <property type="project" value="UniProtKB-KW"/>
</dbReference>
<keyword evidence="5" id="KW-1185">Reference proteome</keyword>
<dbReference type="PANTHER" id="PTHR42818">
    <property type="entry name" value="SULFOPYRUVATE DECARBOXYLASE SUBUNIT ALPHA"/>
    <property type="match status" value="1"/>
</dbReference>
<dbReference type="Proteomes" id="UP000190092">
    <property type="component" value="Unassembled WGS sequence"/>
</dbReference>
<dbReference type="GO" id="GO:0030976">
    <property type="term" value="F:thiamine pyrophosphate binding"/>
    <property type="evidence" value="ECO:0007669"/>
    <property type="project" value="InterPro"/>
</dbReference>
<evidence type="ECO:0000313" key="4">
    <source>
        <dbReference type="EMBL" id="SKA06524.1"/>
    </source>
</evidence>
<sequence length="171" mass="18565">MSDWRDDIFAVLQDHDIKQVYHVPDAGHSRLIEACQKSNAIRTLALTTEEEGVPLAAGAWLGGQRSVLLMQSSGVGNTINLMGLTKTLRFPFLTLITMRGDYGEFNSWQYPMGQGTPKVLEAMGVLLYSVDSAAEVKATVDAAARSAFHGGQAVAVLLRQKLIGIKTFGKK</sequence>
<keyword evidence="1" id="KW-0210">Decarboxylase</keyword>
<dbReference type="OrthoDB" id="9798007at2"/>
<dbReference type="AlphaFoldDB" id="A0A1T4QS59"/>
<dbReference type="CDD" id="cd07035">
    <property type="entry name" value="TPP_PYR_POX_like"/>
    <property type="match status" value="1"/>
</dbReference>
<keyword evidence="2" id="KW-0456">Lyase</keyword>
<feature type="domain" description="Thiamine pyrophosphate enzyme N-terminal TPP-binding" evidence="3">
    <location>
        <begin position="6"/>
        <end position="91"/>
    </location>
</feature>
<evidence type="ECO:0000259" key="3">
    <source>
        <dbReference type="Pfam" id="PF02776"/>
    </source>
</evidence>
<accession>A0A1T4QS59</accession>
<reference evidence="5" key="1">
    <citation type="submission" date="2017-02" db="EMBL/GenBank/DDBJ databases">
        <authorList>
            <person name="Varghese N."/>
            <person name="Submissions S."/>
        </authorList>
    </citation>
    <scope>NUCLEOTIDE SEQUENCE [LARGE SCALE GENOMIC DNA]</scope>
    <source>
        <strain evidence="5">ATCC 27094</strain>
    </source>
</reference>
<organism evidence="4 5">
    <name type="scientific">Enhydrobacter aerosaccus</name>
    <dbReference type="NCBI Taxonomy" id="225324"/>
    <lineage>
        <taxon>Bacteria</taxon>
        <taxon>Pseudomonadati</taxon>
        <taxon>Pseudomonadota</taxon>
        <taxon>Alphaproteobacteria</taxon>
        <taxon>Hyphomicrobiales</taxon>
        <taxon>Enhydrobacter</taxon>
    </lineage>
</organism>
<dbReference type="EMBL" id="FUWJ01000003">
    <property type="protein sequence ID" value="SKA06524.1"/>
    <property type="molecule type" value="Genomic_DNA"/>
</dbReference>
<dbReference type="Gene3D" id="3.40.50.970">
    <property type="match status" value="1"/>
</dbReference>
<gene>
    <name evidence="4" type="ORF">SAMN02745126_03407</name>
</gene>
<dbReference type="PANTHER" id="PTHR42818:SF1">
    <property type="entry name" value="SULFOPYRUVATE DECARBOXYLASE"/>
    <property type="match status" value="1"/>
</dbReference>
<proteinExistence type="predicted"/>
<dbReference type="InterPro" id="IPR051818">
    <property type="entry name" value="TPP_dependent_decarboxylase"/>
</dbReference>
<dbReference type="InterPro" id="IPR012001">
    <property type="entry name" value="Thiamin_PyroP_enz_TPP-bd_dom"/>
</dbReference>
<dbReference type="STRING" id="225324.SAMN02745126_03407"/>
<dbReference type="SUPFAM" id="SSF52518">
    <property type="entry name" value="Thiamin diphosphate-binding fold (THDP-binding)"/>
    <property type="match status" value="1"/>
</dbReference>
<evidence type="ECO:0000256" key="2">
    <source>
        <dbReference type="ARBA" id="ARBA00023239"/>
    </source>
</evidence>
<name>A0A1T4QS59_9HYPH</name>
<evidence type="ECO:0000313" key="5">
    <source>
        <dbReference type="Proteomes" id="UP000190092"/>
    </source>
</evidence>
<protein>
    <submittedName>
        <fullName evidence="4">Sulfopyruvate decarboxylase, alpha subunit</fullName>
    </submittedName>
</protein>
<dbReference type="RefSeq" id="WP_085935083.1">
    <property type="nucleotide sequence ID" value="NZ_FUWJ01000003.1"/>
</dbReference>